<dbReference type="Gene3D" id="2.120.10.30">
    <property type="entry name" value="TolB, C-terminal domain"/>
    <property type="match status" value="1"/>
</dbReference>
<protein>
    <submittedName>
        <fullName evidence="1">Uncharacterized protein</fullName>
    </submittedName>
</protein>
<dbReference type="AlphaFoldDB" id="A0A2N1PS25"/>
<dbReference type="SUPFAM" id="SSF101898">
    <property type="entry name" value="NHL repeat"/>
    <property type="match status" value="1"/>
</dbReference>
<dbReference type="Proteomes" id="UP000233256">
    <property type="component" value="Unassembled WGS sequence"/>
</dbReference>
<dbReference type="InterPro" id="IPR011042">
    <property type="entry name" value="6-blade_b-propeller_TolB-like"/>
</dbReference>
<evidence type="ECO:0000313" key="2">
    <source>
        <dbReference type="Proteomes" id="UP000233256"/>
    </source>
</evidence>
<evidence type="ECO:0000313" key="1">
    <source>
        <dbReference type="EMBL" id="PKK91136.1"/>
    </source>
</evidence>
<reference evidence="1 2" key="1">
    <citation type="journal article" date="2017" name="ISME J.">
        <title>Potential for microbial H2 and metal transformations associated with novel bacteria and archaea in deep terrestrial subsurface sediments.</title>
        <authorList>
            <person name="Hernsdorf A.W."/>
            <person name="Amano Y."/>
            <person name="Miyakawa K."/>
            <person name="Ise K."/>
            <person name="Suzuki Y."/>
            <person name="Anantharaman K."/>
            <person name="Probst A."/>
            <person name="Burstein D."/>
            <person name="Thomas B.C."/>
            <person name="Banfield J.F."/>
        </authorList>
    </citation>
    <scope>NUCLEOTIDE SEQUENCE [LARGE SCALE GENOMIC DNA]</scope>
    <source>
        <strain evidence="1">HGW-Wallbacteria-1</strain>
    </source>
</reference>
<organism evidence="1 2">
    <name type="scientific">Candidatus Wallbacteria bacterium HGW-Wallbacteria-1</name>
    <dbReference type="NCBI Taxonomy" id="2013854"/>
    <lineage>
        <taxon>Bacteria</taxon>
        <taxon>Candidatus Walliibacteriota</taxon>
    </lineage>
</organism>
<proteinExistence type="predicted"/>
<dbReference type="EMBL" id="PGXC01000003">
    <property type="protein sequence ID" value="PKK91136.1"/>
    <property type="molecule type" value="Genomic_DNA"/>
</dbReference>
<name>A0A2N1PS25_9BACT</name>
<gene>
    <name evidence="1" type="ORF">CVV64_05040</name>
</gene>
<comment type="caution">
    <text evidence="1">The sequence shown here is derived from an EMBL/GenBank/DDBJ whole genome shotgun (WGS) entry which is preliminary data.</text>
</comment>
<accession>A0A2N1PS25</accession>
<sequence length="341" mass="36593">MLSSSDRRNACLSVISMVALLNVLLFFLIAQAADGASLPRGMAGVLLRMPWGRSTGQAGRAEVLLKSDPTYSLMPEGPYRILGGRDGSIVVVDTALSRIQIKNLSSGAWSSFEWTPEMGRKSPLWSDAASGEKGIVAVLDRSNCSVLIFENGVFRKSFGEFIAPESIGTDSGGRFFVRDPGAGGMIIFDSDGQWLGMIRDLRFYPVVNEMGEIFGLNIDQGVQLIMEPVFSNGNLSLSARPQELLKFNPIGRGLEIYGAQICGCASDSSIIVAITEGTNGKAFQTYIYRVARDGKVIGLRGVPALNVMRVDSPGTIAIFPSGEAIIPGEDVNGLTLYRALP</sequence>